<feature type="domain" description="RNA polymerase sigma-70 region 2" evidence="5">
    <location>
        <begin position="29"/>
        <end position="95"/>
    </location>
</feature>
<dbReference type="RefSeq" id="WP_005586369.1">
    <property type="nucleotide sequence ID" value="NZ_LT669839.1"/>
</dbReference>
<keyword evidence="4" id="KW-0804">Transcription</keyword>
<dbReference type="GO" id="GO:0006352">
    <property type="term" value="P:DNA-templated transcription initiation"/>
    <property type="evidence" value="ECO:0007669"/>
    <property type="project" value="InterPro"/>
</dbReference>
<evidence type="ECO:0000256" key="2">
    <source>
        <dbReference type="ARBA" id="ARBA00023015"/>
    </source>
</evidence>
<dbReference type="InterPro" id="IPR013325">
    <property type="entry name" value="RNA_pol_sigma_r2"/>
</dbReference>
<evidence type="ECO:0000313" key="8">
    <source>
        <dbReference type="Proteomes" id="UP000245423"/>
    </source>
</evidence>
<keyword evidence="3" id="KW-0731">Sigma factor</keyword>
<evidence type="ECO:0000256" key="4">
    <source>
        <dbReference type="ARBA" id="ARBA00023163"/>
    </source>
</evidence>
<gene>
    <name evidence="7" type="ORF">CUESP1_2820</name>
</gene>
<dbReference type="Proteomes" id="UP000245423">
    <property type="component" value="Chromosome 1"/>
</dbReference>
<evidence type="ECO:0000259" key="5">
    <source>
        <dbReference type="Pfam" id="PF04542"/>
    </source>
</evidence>
<dbReference type="PANTHER" id="PTHR43133">
    <property type="entry name" value="RNA POLYMERASE ECF-TYPE SIGMA FACTO"/>
    <property type="match status" value="1"/>
</dbReference>
<evidence type="ECO:0000313" key="7">
    <source>
        <dbReference type="EMBL" id="SHD78152.1"/>
    </source>
</evidence>
<dbReference type="NCBIfam" id="TIGR02937">
    <property type="entry name" value="sigma70-ECF"/>
    <property type="match status" value="1"/>
</dbReference>
<dbReference type="InterPro" id="IPR013249">
    <property type="entry name" value="RNA_pol_sigma70_r4_t2"/>
</dbReference>
<dbReference type="Pfam" id="PF04542">
    <property type="entry name" value="Sigma70_r2"/>
    <property type="match status" value="1"/>
</dbReference>
<protein>
    <submittedName>
        <fullName evidence="7">RNA polymerase, sigma-24 subunit, ECF subfamily</fullName>
    </submittedName>
</protein>
<dbReference type="InterPro" id="IPR039425">
    <property type="entry name" value="RNA_pol_sigma-70-like"/>
</dbReference>
<dbReference type="OrthoDB" id="9784984at2"/>
<keyword evidence="2" id="KW-0805">Transcription regulation</keyword>
<dbReference type="AlphaFoldDB" id="M1Z092"/>
<keyword evidence="8" id="KW-1185">Reference proteome</keyword>
<dbReference type="Gene3D" id="1.10.1740.10">
    <property type="match status" value="1"/>
</dbReference>
<name>M1Z092_9FIRM</name>
<dbReference type="SUPFAM" id="SSF88659">
    <property type="entry name" value="Sigma3 and sigma4 domains of RNA polymerase sigma factors"/>
    <property type="match status" value="1"/>
</dbReference>
<dbReference type="PANTHER" id="PTHR43133:SF57">
    <property type="entry name" value="RNA POLYMERASE SIGMA-70 FACTOR"/>
    <property type="match status" value="1"/>
</dbReference>
<evidence type="ECO:0000256" key="3">
    <source>
        <dbReference type="ARBA" id="ARBA00023082"/>
    </source>
</evidence>
<dbReference type="SUPFAM" id="SSF88946">
    <property type="entry name" value="Sigma2 domain of RNA polymerase sigma factors"/>
    <property type="match status" value="1"/>
</dbReference>
<dbReference type="GO" id="GO:0016987">
    <property type="term" value="F:sigma factor activity"/>
    <property type="evidence" value="ECO:0007669"/>
    <property type="project" value="UniProtKB-KW"/>
</dbReference>
<dbReference type="InterPro" id="IPR013324">
    <property type="entry name" value="RNA_pol_sigma_r3/r4-like"/>
</dbReference>
<dbReference type="CDD" id="cd06171">
    <property type="entry name" value="Sigma70_r4"/>
    <property type="match status" value="1"/>
</dbReference>
<accession>M1Z092</accession>
<dbReference type="GO" id="GO:0003677">
    <property type="term" value="F:DNA binding"/>
    <property type="evidence" value="ECO:0007669"/>
    <property type="project" value="InterPro"/>
</dbReference>
<dbReference type="InterPro" id="IPR036388">
    <property type="entry name" value="WH-like_DNA-bd_sf"/>
</dbReference>
<organism evidence="7 8">
    <name type="scientific">[Clostridium] ultunense Esp</name>
    <dbReference type="NCBI Taxonomy" id="1288971"/>
    <lineage>
        <taxon>Bacteria</taxon>
        <taxon>Bacillati</taxon>
        <taxon>Bacillota</taxon>
        <taxon>Tissierellia</taxon>
        <taxon>Tissierellales</taxon>
        <taxon>Tepidimicrobiaceae</taxon>
        <taxon>Schnuerera</taxon>
    </lineage>
</organism>
<feature type="domain" description="RNA polymerase sigma factor 70 region 4 type 2" evidence="6">
    <location>
        <begin position="126"/>
        <end position="178"/>
    </location>
</feature>
<dbReference type="InterPro" id="IPR007627">
    <property type="entry name" value="RNA_pol_sigma70_r2"/>
</dbReference>
<evidence type="ECO:0000259" key="6">
    <source>
        <dbReference type="Pfam" id="PF08281"/>
    </source>
</evidence>
<reference evidence="7 8" key="1">
    <citation type="submission" date="2016-11" db="EMBL/GenBank/DDBJ databases">
        <authorList>
            <person name="Manzoor S."/>
        </authorList>
    </citation>
    <scope>NUCLEOTIDE SEQUENCE [LARGE SCALE GENOMIC DNA]</scope>
    <source>
        <strain evidence="7">Clostridium ultunense strain Esp</strain>
    </source>
</reference>
<proteinExistence type="inferred from homology"/>
<dbReference type="Gene3D" id="1.10.10.10">
    <property type="entry name" value="Winged helix-like DNA-binding domain superfamily/Winged helix DNA-binding domain"/>
    <property type="match status" value="1"/>
</dbReference>
<dbReference type="Pfam" id="PF08281">
    <property type="entry name" value="Sigma70_r4_2"/>
    <property type="match status" value="1"/>
</dbReference>
<evidence type="ECO:0000256" key="1">
    <source>
        <dbReference type="ARBA" id="ARBA00010641"/>
    </source>
</evidence>
<comment type="similarity">
    <text evidence="1">Belongs to the sigma-70 factor family. ECF subfamily.</text>
</comment>
<dbReference type="EMBL" id="LT669839">
    <property type="protein sequence ID" value="SHD78152.1"/>
    <property type="molecule type" value="Genomic_DNA"/>
</dbReference>
<dbReference type="InterPro" id="IPR014284">
    <property type="entry name" value="RNA_pol_sigma-70_dom"/>
</dbReference>
<dbReference type="HOGENOM" id="CLU_047691_3_4_9"/>
<sequence length="189" mass="22432">MQQIVLVGTLDKNETREDLYEKKDFTYIFKSYYKRVYNYIYYRVNCHHTAEDLVSQVFEKVMFKIDTYSKDKSPFEVWLFAIARNAINDYFRSSKKYRFLSIDTIKELVSKKKTPEDIVETSETNDELLKALKTLDVREQNIVALKFGAELKNVEIAEILGLTESNVGVVLYRTMKKLKKELERGERYE</sequence>